<dbReference type="AlphaFoldDB" id="A0A0G0B6X9"/>
<comment type="caution">
    <text evidence="2">The sequence shown here is derived from an EMBL/GenBank/DDBJ whole genome shotgun (WGS) entry which is preliminary data.</text>
</comment>
<feature type="transmembrane region" description="Helical" evidence="1">
    <location>
        <begin position="331"/>
        <end position="353"/>
    </location>
</feature>
<feature type="transmembrane region" description="Helical" evidence="1">
    <location>
        <begin position="996"/>
        <end position="1018"/>
    </location>
</feature>
<feature type="transmembrane region" description="Helical" evidence="1">
    <location>
        <begin position="147"/>
        <end position="167"/>
    </location>
</feature>
<keyword evidence="1" id="KW-0812">Transmembrane</keyword>
<keyword evidence="1" id="KW-0472">Membrane</keyword>
<feature type="transmembrane region" description="Helical" evidence="1">
    <location>
        <begin position="402"/>
        <end position="424"/>
    </location>
</feature>
<evidence type="ECO:0008006" key="4">
    <source>
        <dbReference type="Google" id="ProtNLM"/>
    </source>
</evidence>
<protein>
    <recommendedName>
        <fullName evidence="4">Membrane protein 6-pyruvoyl-tetrahydropterin synthase-related domain-containing protein</fullName>
    </recommendedName>
</protein>
<sequence>MQHNNKSSPRQKASKILKFWPIITLLIIEIALFFTNYIPGTFLMGWDNVMPEFNFKANLIRNIFGVWQEHRGLGLYDGMSHIALTIHTLFLWLISVVLPTNILRYVFNLLMHFLGGLGMYFLVRHIYSSNPRRDEKFSPPAGGSNNKIISLLASVFYLFNPATIQMFYTPLESFSVHFMALPWLTLTLLNYLQKSNQRNFIWFLLIVLITTPQYFITTLFLSTLCVILPILITFVIKNHSRSDVRKVLTVIFSFLCINAFWLIPYIYGIPQNAPIIQSANINQMSSQEIFMRNQAFGDIKNILLLRGFSLDYIDLNSQGISQLIMLPWRNFLYQPLITGLAILLSLITLFGLIKFKNNTYLLPFLCIFIIGLVMLGTNIPILKELIAFLRKYVPFFSEIFRFSFTKFSLLFVFAYSIFLVNGILELTKIFKKKAVSYLVSLLIISTFSIPAFQGNFFYQQLKVQLPKSYLNVFNFMLDENPHARVAILPQPEFWSWKHYQYGYTGSGFLWYGLNQSLLDRAFDPWSNNNESYYWQLSQSIYQKNPVLFRQILAKYDVSYIILDEYLISSGNQQALYNDEIRKLISKNPDIAQIGFFGNLSVYQIKNPNSEAYISINSNLPLVAPDKKWLDIDQTYIDFGDYISSINSDIFYPFRSLFSKRTLRDEVLGVTEINHQIVIKSAKLPTQFTEQIPDEIASDSAKLIKKDNYLEMQLDNNALVYTSDNVDVLNSNFVNNTCNPFKTGIANNQKITDQNSTYLNLSAKDQRNCLSFGIPNLLLRDAYLISVTSRNITGLPLRMSLINNTAKHIELETFLHQGNNWQTDYFIVPPLASDYLGYTFYVINDGIGNNNAENDIKLINIYQIPYNFLKEIKFIHSFNHQLTTSNFQLNSVNHPDPAEYEVNVELLMNNLQLEQKNNQVLILNQSYNDGWFAYEIPSNNQLARYFPFLFGRKLDHVLVNNWANAWVLDDKILRQEDNKTNNLTVLPSDNLTVYIVFWPQLLEFVGFALIAVPLLFVLIKSKK</sequence>
<evidence type="ECO:0000313" key="3">
    <source>
        <dbReference type="Proteomes" id="UP000034176"/>
    </source>
</evidence>
<name>A0A0G0B6X9_9BACT</name>
<evidence type="ECO:0000313" key="2">
    <source>
        <dbReference type="EMBL" id="KKP59496.1"/>
    </source>
</evidence>
<feature type="transmembrane region" description="Helical" evidence="1">
    <location>
        <begin position="174"/>
        <end position="193"/>
    </location>
</feature>
<feature type="transmembrane region" description="Helical" evidence="1">
    <location>
        <begin position="79"/>
        <end position="98"/>
    </location>
</feature>
<feature type="transmembrane region" description="Helical" evidence="1">
    <location>
        <begin position="360"/>
        <end position="382"/>
    </location>
</feature>
<proteinExistence type="predicted"/>
<dbReference type="STRING" id="1618434.UR52_C0006G0011"/>
<dbReference type="Proteomes" id="UP000034176">
    <property type="component" value="Unassembled WGS sequence"/>
</dbReference>
<organism evidence="2 3">
    <name type="scientific">Candidatus Gottesmanbacteria bacterium GW2011_GWA1_34_13</name>
    <dbReference type="NCBI Taxonomy" id="1618434"/>
    <lineage>
        <taxon>Bacteria</taxon>
        <taxon>Candidatus Gottesmaniibacteriota</taxon>
    </lineage>
</organism>
<feature type="transmembrane region" description="Helical" evidence="1">
    <location>
        <begin position="105"/>
        <end position="127"/>
    </location>
</feature>
<accession>A0A0G0B6X9</accession>
<feature type="transmembrane region" description="Helical" evidence="1">
    <location>
        <begin position="247"/>
        <end position="267"/>
    </location>
</feature>
<feature type="transmembrane region" description="Helical" evidence="1">
    <location>
        <begin position="213"/>
        <end position="235"/>
    </location>
</feature>
<gene>
    <name evidence="2" type="ORF">UR52_C0006G0011</name>
</gene>
<feature type="transmembrane region" description="Helical" evidence="1">
    <location>
        <begin position="20"/>
        <end position="38"/>
    </location>
</feature>
<keyword evidence="1" id="KW-1133">Transmembrane helix</keyword>
<evidence type="ECO:0000256" key="1">
    <source>
        <dbReference type="SAM" id="Phobius"/>
    </source>
</evidence>
<feature type="transmembrane region" description="Helical" evidence="1">
    <location>
        <begin position="436"/>
        <end position="458"/>
    </location>
</feature>
<reference evidence="2 3" key="1">
    <citation type="journal article" date="2015" name="Nature">
        <title>rRNA introns, odd ribosomes, and small enigmatic genomes across a large radiation of phyla.</title>
        <authorList>
            <person name="Brown C.T."/>
            <person name="Hug L.A."/>
            <person name="Thomas B.C."/>
            <person name="Sharon I."/>
            <person name="Castelle C.J."/>
            <person name="Singh A."/>
            <person name="Wilkins M.J."/>
            <person name="Williams K.H."/>
            <person name="Banfield J.F."/>
        </authorList>
    </citation>
    <scope>NUCLEOTIDE SEQUENCE [LARGE SCALE GENOMIC DNA]</scope>
</reference>
<dbReference type="EMBL" id="LBPN01000006">
    <property type="protein sequence ID" value="KKP59496.1"/>
    <property type="molecule type" value="Genomic_DNA"/>
</dbReference>